<dbReference type="InterPro" id="IPR005074">
    <property type="entry name" value="Peptidase_C39"/>
</dbReference>
<dbReference type="InterPro" id="IPR017871">
    <property type="entry name" value="ABC_transporter-like_CS"/>
</dbReference>
<reference evidence="15" key="1">
    <citation type="submission" date="2020-10" db="EMBL/GenBank/DDBJ databases">
        <authorList>
            <person name="Castelo-Branco R."/>
            <person name="Eusebio N."/>
            <person name="Adriana R."/>
            <person name="Vieira A."/>
            <person name="Brugerolle De Fraissinette N."/>
            <person name="Rezende De Castro R."/>
            <person name="Schneider M.P."/>
            <person name="Vasconcelos V."/>
            <person name="Leao P.N."/>
        </authorList>
    </citation>
    <scope>NUCLEOTIDE SEQUENCE</scope>
    <source>
        <strain evidence="15">LEGE 11479</strain>
    </source>
</reference>
<dbReference type="GO" id="GO:0006508">
    <property type="term" value="P:proteolysis"/>
    <property type="evidence" value="ECO:0007669"/>
    <property type="project" value="InterPro"/>
</dbReference>
<evidence type="ECO:0000256" key="7">
    <source>
        <dbReference type="ARBA" id="ARBA00022807"/>
    </source>
</evidence>
<dbReference type="InterPro" id="IPR003439">
    <property type="entry name" value="ABC_transporter-like_ATP-bd"/>
</dbReference>
<feature type="transmembrane region" description="Helical" evidence="11">
    <location>
        <begin position="456"/>
        <end position="481"/>
    </location>
</feature>
<keyword evidence="10 11" id="KW-0472">Membrane</keyword>
<dbReference type="SUPFAM" id="SSF90123">
    <property type="entry name" value="ABC transporter transmembrane region"/>
    <property type="match status" value="1"/>
</dbReference>
<dbReference type="GO" id="GO:0005886">
    <property type="term" value="C:plasma membrane"/>
    <property type="evidence" value="ECO:0007669"/>
    <property type="project" value="UniProtKB-SubCell"/>
</dbReference>
<keyword evidence="4 11" id="KW-0812">Transmembrane</keyword>
<dbReference type="GO" id="GO:0015421">
    <property type="term" value="F:ABC-type oligopeptide transporter activity"/>
    <property type="evidence" value="ECO:0007669"/>
    <property type="project" value="TreeGrafter"/>
</dbReference>
<dbReference type="CDD" id="cd18782">
    <property type="entry name" value="ABC_6TM_PrtD_LapB_HlyB_like"/>
    <property type="match status" value="1"/>
</dbReference>
<evidence type="ECO:0000313" key="16">
    <source>
        <dbReference type="Proteomes" id="UP000615026"/>
    </source>
</evidence>
<dbReference type="GO" id="GO:0030253">
    <property type="term" value="P:protein secretion by the type I secretion system"/>
    <property type="evidence" value="ECO:0007669"/>
    <property type="project" value="InterPro"/>
</dbReference>
<dbReference type="PROSITE" id="PS50893">
    <property type="entry name" value="ABC_TRANSPORTER_2"/>
    <property type="match status" value="1"/>
</dbReference>
<evidence type="ECO:0000256" key="6">
    <source>
        <dbReference type="ARBA" id="ARBA00022801"/>
    </source>
</evidence>
<dbReference type="Proteomes" id="UP000615026">
    <property type="component" value="Unassembled WGS sequence"/>
</dbReference>
<organism evidence="15 16">
    <name type="scientific">Leptolyngbya cf. ectocarpi LEGE 11479</name>
    <dbReference type="NCBI Taxonomy" id="1828722"/>
    <lineage>
        <taxon>Bacteria</taxon>
        <taxon>Bacillati</taxon>
        <taxon>Cyanobacteriota</taxon>
        <taxon>Cyanophyceae</taxon>
        <taxon>Leptolyngbyales</taxon>
        <taxon>Leptolyngbyaceae</taxon>
        <taxon>Leptolyngbya group</taxon>
        <taxon>Leptolyngbya</taxon>
    </lineage>
</organism>
<dbReference type="EMBL" id="JADEXP010000132">
    <property type="protein sequence ID" value="MBE9067969.1"/>
    <property type="molecule type" value="Genomic_DNA"/>
</dbReference>
<keyword evidence="7" id="KW-0645">Protease</keyword>
<dbReference type="AlphaFoldDB" id="A0A928ZV17"/>
<evidence type="ECO:0000313" key="15">
    <source>
        <dbReference type="EMBL" id="MBE9067969.1"/>
    </source>
</evidence>
<evidence type="ECO:0000259" key="14">
    <source>
        <dbReference type="PROSITE" id="PS50990"/>
    </source>
</evidence>
<dbReference type="GO" id="GO:0008234">
    <property type="term" value="F:cysteine-type peptidase activity"/>
    <property type="evidence" value="ECO:0007669"/>
    <property type="project" value="UniProtKB-KW"/>
</dbReference>
<dbReference type="PANTHER" id="PTHR43394">
    <property type="entry name" value="ATP-DEPENDENT PERMEASE MDL1, MITOCHONDRIAL"/>
    <property type="match status" value="1"/>
</dbReference>
<dbReference type="GO" id="GO:0030256">
    <property type="term" value="C:type I protein secretion system complex"/>
    <property type="evidence" value="ECO:0007669"/>
    <property type="project" value="InterPro"/>
</dbReference>
<keyword evidence="8" id="KW-0067">ATP-binding</keyword>
<evidence type="ECO:0000256" key="9">
    <source>
        <dbReference type="ARBA" id="ARBA00022989"/>
    </source>
</evidence>
<dbReference type="GO" id="GO:0016887">
    <property type="term" value="F:ATP hydrolysis activity"/>
    <property type="evidence" value="ECO:0007669"/>
    <property type="project" value="InterPro"/>
</dbReference>
<evidence type="ECO:0000256" key="1">
    <source>
        <dbReference type="ARBA" id="ARBA00004651"/>
    </source>
</evidence>
<evidence type="ECO:0000256" key="10">
    <source>
        <dbReference type="ARBA" id="ARBA00023136"/>
    </source>
</evidence>
<keyword evidence="6" id="KW-0378">Hydrolase</keyword>
<dbReference type="Pfam" id="PF00005">
    <property type="entry name" value="ABC_tran"/>
    <property type="match status" value="1"/>
</dbReference>
<keyword evidence="7" id="KW-0788">Thiol protease</keyword>
<evidence type="ECO:0000256" key="4">
    <source>
        <dbReference type="ARBA" id="ARBA00022692"/>
    </source>
</evidence>
<dbReference type="Pfam" id="PF03412">
    <property type="entry name" value="Peptidase_C39"/>
    <property type="match status" value="1"/>
</dbReference>
<feature type="domain" description="Peptidase C39" evidence="14">
    <location>
        <begin position="194"/>
        <end position="317"/>
    </location>
</feature>
<feature type="transmembrane region" description="Helical" evidence="11">
    <location>
        <begin position="345"/>
        <end position="371"/>
    </location>
</feature>
<dbReference type="GO" id="GO:0005524">
    <property type="term" value="F:ATP binding"/>
    <property type="evidence" value="ECO:0007669"/>
    <property type="project" value="UniProtKB-KW"/>
</dbReference>
<feature type="transmembrane region" description="Helical" evidence="11">
    <location>
        <begin position="583"/>
        <end position="608"/>
    </location>
</feature>
<dbReference type="SMART" id="SM00382">
    <property type="entry name" value="AAA"/>
    <property type="match status" value="1"/>
</dbReference>
<dbReference type="Pfam" id="PF00664">
    <property type="entry name" value="ABC_membrane"/>
    <property type="match status" value="1"/>
</dbReference>
<feature type="domain" description="ABC transmembrane type-1" evidence="13">
    <location>
        <begin position="349"/>
        <end position="628"/>
    </location>
</feature>
<dbReference type="InterPro" id="IPR010132">
    <property type="entry name" value="ATPase_T1SS_HlyB"/>
</dbReference>
<dbReference type="PROSITE" id="PS50929">
    <property type="entry name" value="ABC_TM1F"/>
    <property type="match status" value="1"/>
</dbReference>
<protein>
    <submittedName>
        <fullName evidence="15">Peptidase domain-containing ABC transporter</fullName>
    </submittedName>
</protein>
<evidence type="ECO:0000256" key="5">
    <source>
        <dbReference type="ARBA" id="ARBA00022741"/>
    </source>
</evidence>
<dbReference type="NCBIfam" id="TIGR01846">
    <property type="entry name" value="type_I_sec_HlyB"/>
    <property type="match status" value="1"/>
</dbReference>
<comment type="subcellular location">
    <subcellularLocation>
        <location evidence="1">Cell membrane</location>
        <topology evidence="1">Multi-pass membrane protein</topology>
    </subcellularLocation>
</comment>
<dbReference type="InterPro" id="IPR036640">
    <property type="entry name" value="ABC1_TM_sf"/>
</dbReference>
<feature type="domain" description="ABC transporter" evidence="12">
    <location>
        <begin position="663"/>
        <end position="898"/>
    </location>
</feature>
<evidence type="ECO:0000256" key="11">
    <source>
        <dbReference type="SAM" id="Phobius"/>
    </source>
</evidence>
<dbReference type="PROSITE" id="PS00211">
    <property type="entry name" value="ABC_TRANSPORTER_1"/>
    <property type="match status" value="1"/>
</dbReference>
<feature type="non-terminal residue" evidence="15">
    <location>
        <position position="1"/>
    </location>
</feature>
<dbReference type="PANTHER" id="PTHR43394:SF1">
    <property type="entry name" value="ATP-BINDING CASSETTE SUB-FAMILY B MEMBER 10, MITOCHONDRIAL"/>
    <property type="match status" value="1"/>
</dbReference>
<dbReference type="Gene3D" id="3.40.50.300">
    <property type="entry name" value="P-loop containing nucleotide triphosphate hydrolases"/>
    <property type="match status" value="1"/>
</dbReference>
<keyword evidence="16" id="KW-1185">Reference proteome</keyword>
<name>A0A928ZV17_LEPEC</name>
<proteinExistence type="predicted"/>
<dbReference type="InterPro" id="IPR003593">
    <property type="entry name" value="AAA+_ATPase"/>
</dbReference>
<accession>A0A928ZV17</accession>
<dbReference type="InterPro" id="IPR039421">
    <property type="entry name" value="Type_1_exporter"/>
</dbReference>
<dbReference type="PROSITE" id="PS50990">
    <property type="entry name" value="PEPTIDASE_C39"/>
    <property type="match status" value="1"/>
</dbReference>
<dbReference type="Gene3D" id="3.90.70.10">
    <property type="entry name" value="Cysteine proteinases"/>
    <property type="match status" value="1"/>
</dbReference>
<dbReference type="Gene3D" id="1.20.1560.10">
    <property type="entry name" value="ABC transporter type 1, transmembrane domain"/>
    <property type="match status" value="1"/>
</dbReference>
<evidence type="ECO:0000259" key="12">
    <source>
        <dbReference type="PROSITE" id="PS50893"/>
    </source>
</evidence>
<dbReference type="FunFam" id="3.40.50.300:FF:000221">
    <property type="entry name" value="Multidrug ABC transporter ATP-binding protein"/>
    <property type="match status" value="1"/>
</dbReference>
<feature type="transmembrane region" description="Helical" evidence="11">
    <location>
        <begin position="487"/>
        <end position="507"/>
    </location>
</feature>
<evidence type="ECO:0000256" key="3">
    <source>
        <dbReference type="ARBA" id="ARBA00022475"/>
    </source>
</evidence>
<sequence length="902" mass="100032">AARGVACESAIASTEIVAVAIPVAAIKQVIASHPQFAQTVQEHCYLAELFELLSQYFEKQAHNVGDIAQLTETIKAAGIAVQEVPFGQLKHSDLDSQRLWFISRGNVAFHEQGGQLSPTMASTEVLSQDGARLVGIPSAVLAAQVETKAAEVLDNDPWDDSASAAVKKIPYAGDIPQNLELDGELSNQDYPHIRARGDIDSLLACFEMLAKHFNMPFKRDVVRRVLTNQKARLGQVSLPSCGAVADMLGLKPQLAKVPATAMSRLPKLALIKWRDSYAVLYETSAKHCVIACPEDKGIVRHSIQAFEEIWGPEGEVLLLETTAQTPQQRFGLSWFVPSLIKYKWILVEVLAASFFYQIFGLANPLMIQVIIDRVIVQQSVDTLHVLGIFLVIMAVFEAILGSLRTYLFVDTTNRIDMTLASQTIDHLLRLPLNYFDRRPVGELSSRVNELENIRQFLTGTALTVVLDAVFSVVYIIVMLIYSVKLTLVSLATIPLFLGLTLFVSPIVRRQLRAKAEQNAKTQSFLVEALSGIQTVKAQNIELNTRWKWQDRYGRYVSDGFKTVLTSTTASSASNFLNKLSGLLVLWFGAFLVLEGELTLGGLIAFRIISGYVTQPLLRLTQLWQNFQETALSLERLADIVDHPQEQEEEQRGQIPMPDVKGHVRYENVSFRFGASGPLQLSNINAEFPVGQFVGLVGQSGSGKSTMMKLLPRLYAPNSGRILIDNYDINKVELYSLRRQVGIVPQDSLLFEGTIQENISLTNPEATTDEVIEAAKIACCHDFIMELPVGYNSRVGERGSSLSGGQRQRIAIARTILQNPRLLILDEATSALDYDTEAQVSINLKKWAKGRTLFFITHRLGALRTANIILVMDQGSIVEEGTHEELLDLKGRYYCLYQQQGNG</sequence>
<gene>
    <name evidence="15" type="ORF">IQ260_15045</name>
</gene>
<dbReference type="SUPFAM" id="SSF52540">
    <property type="entry name" value="P-loop containing nucleoside triphosphate hydrolases"/>
    <property type="match status" value="1"/>
</dbReference>
<dbReference type="InterPro" id="IPR011527">
    <property type="entry name" value="ABC1_TM_dom"/>
</dbReference>
<dbReference type="RefSeq" id="WP_193993923.1">
    <property type="nucleotide sequence ID" value="NZ_JADEXP010000132.1"/>
</dbReference>
<dbReference type="CDD" id="cd02259">
    <property type="entry name" value="Peptidase_C39_like"/>
    <property type="match status" value="1"/>
</dbReference>
<evidence type="ECO:0000256" key="8">
    <source>
        <dbReference type="ARBA" id="ARBA00022840"/>
    </source>
</evidence>
<keyword evidence="2" id="KW-0813">Transport</keyword>
<keyword evidence="5" id="KW-0547">Nucleotide-binding</keyword>
<keyword evidence="9 11" id="KW-1133">Transmembrane helix</keyword>
<dbReference type="InterPro" id="IPR027417">
    <property type="entry name" value="P-loop_NTPase"/>
</dbReference>
<comment type="caution">
    <text evidence="15">The sequence shown here is derived from an EMBL/GenBank/DDBJ whole genome shotgun (WGS) entry which is preliminary data.</text>
</comment>
<evidence type="ECO:0000259" key="13">
    <source>
        <dbReference type="PROSITE" id="PS50929"/>
    </source>
</evidence>
<feature type="transmembrane region" description="Helical" evidence="11">
    <location>
        <begin position="383"/>
        <end position="407"/>
    </location>
</feature>
<keyword evidence="3" id="KW-1003">Cell membrane</keyword>
<evidence type="ECO:0000256" key="2">
    <source>
        <dbReference type="ARBA" id="ARBA00022448"/>
    </source>
</evidence>